<gene>
    <name evidence="3" type="ORF">QQF64_009690</name>
</gene>
<dbReference type="Gene3D" id="2.40.50.40">
    <property type="match status" value="1"/>
</dbReference>
<evidence type="ECO:0000259" key="2">
    <source>
        <dbReference type="PROSITE" id="PS50013"/>
    </source>
</evidence>
<dbReference type="InterPro" id="IPR000953">
    <property type="entry name" value="Chromo/chromo_shadow_dom"/>
</dbReference>
<evidence type="ECO:0000256" key="1">
    <source>
        <dbReference type="ARBA" id="ARBA00004123"/>
    </source>
</evidence>
<dbReference type="InterPro" id="IPR016197">
    <property type="entry name" value="Chromo-like_dom_sf"/>
</dbReference>
<name>A0ABR3M5Y8_9TELE</name>
<comment type="subcellular location">
    <subcellularLocation>
        <location evidence="1">Nucleus</location>
    </subcellularLocation>
</comment>
<proteinExistence type="predicted"/>
<organism evidence="3 4">
    <name type="scientific">Cirrhinus molitorella</name>
    <name type="common">mud carp</name>
    <dbReference type="NCBI Taxonomy" id="172907"/>
    <lineage>
        <taxon>Eukaryota</taxon>
        <taxon>Metazoa</taxon>
        <taxon>Chordata</taxon>
        <taxon>Craniata</taxon>
        <taxon>Vertebrata</taxon>
        <taxon>Euteleostomi</taxon>
        <taxon>Actinopterygii</taxon>
        <taxon>Neopterygii</taxon>
        <taxon>Teleostei</taxon>
        <taxon>Ostariophysi</taxon>
        <taxon>Cypriniformes</taxon>
        <taxon>Cyprinidae</taxon>
        <taxon>Labeoninae</taxon>
        <taxon>Labeonini</taxon>
        <taxon>Cirrhinus</taxon>
    </lineage>
</organism>
<feature type="domain" description="Chromo" evidence="2">
    <location>
        <begin position="8"/>
        <end position="38"/>
    </location>
</feature>
<accession>A0ABR3M5Y8</accession>
<protein>
    <recommendedName>
        <fullName evidence="2">Chromo domain-containing protein</fullName>
    </recommendedName>
</protein>
<dbReference type="PROSITE" id="PS50013">
    <property type="entry name" value="CHROMO_2"/>
    <property type="match status" value="1"/>
</dbReference>
<comment type="caution">
    <text evidence="3">The sequence shown here is derived from an EMBL/GenBank/DDBJ whole genome shotgun (WGS) entry which is preliminary data.</text>
</comment>
<evidence type="ECO:0000313" key="3">
    <source>
        <dbReference type="EMBL" id="KAL1259113.1"/>
    </source>
</evidence>
<dbReference type="SUPFAM" id="SSF54160">
    <property type="entry name" value="Chromo domain-like"/>
    <property type="match status" value="1"/>
</dbReference>
<reference evidence="3 4" key="1">
    <citation type="submission" date="2023-09" db="EMBL/GenBank/DDBJ databases">
        <authorList>
            <person name="Wang M."/>
        </authorList>
    </citation>
    <scope>NUCLEOTIDE SEQUENCE [LARGE SCALE GENOMIC DNA]</scope>
    <source>
        <strain evidence="3">GT-2023</strain>
        <tissue evidence="3">Liver</tissue>
    </source>
</reference>
<keyword evidence="4" id="KW-1185">Reference proteome</keyword>
<sequence>MLEEGSIYAVKEILRSRRRGGQLEYLVDWEGYGPEERSCALLPAGMEDLLKHLTEVSIRQQQIVEHLASRQGQTEQELANLRAATAVAAHVPLPDFRTQATRLLPKMTPHDDVEGFSSDV</sequence>
<dbReference type="Proteomes" id="UP001558613">
    <property type="component" value="Unassembled WGS sequence"/>
</dbReference>
<evidence type="ECO:0000313" key="4">
    <source>
        <dbReference type="Proteomes" id="UP001558613"/>
    </source>
</evidence>
<dbReference type="EMBL" id="JAYMGO010000016">
    <property type="protein sequence ID" value="KAL1259113.1"/>
    <property type="molecule type" value="Genomic_DNA"/>
</dbReference>